<dbReference type="InterPro" id="IPR036188">
    <property type="entry name" value="FAD/NAD-bd_sf"/>
</dbReference>
<comment type="similarity">
    <text evidence="5">Belongs to the L2HGDH family.</text>
</comment>
<keyword evidence="2" id="KW-0285">Flavoprotein</keyword>
<dbReference type="NCBIfam" id="NF008726">
    <property type="entry name" value="PRK11728.1"/>
    <property type="match status" value="1"/>
</dbReference>
<dbReference type="Gene3D" id="3.50.50.60">
    <property type="entry name" value="FAD/NAD(P)-binding domain"/>
    <property type="match status" value="1"/>
</dbReference>
<evidence type="ECO:0000313" key="7">
    <source>
        <dbReference type="EMBL" id="CAH2030933.1"/>
    </source>
</evidence>
<evidence type="ECO:0000256" key="3">
    <source>
        <dbReference type="ARBA" id="ARBA00022827"/>
    </source>
</evidence>
<evidence type="ECO:0000256" key="5">
    <source>
        <dbReference type="ARBA" id="ARBA00037941"/>
    </source>
</evidence>
<dbReference type="GO" id="GO:0047545">
    <property type="term" value="F:(S)-2-hydroxyglutarate dehydrogenase activity"/>
    <property type="evidence" value="ECO:0007669"/>
    <property type="project" value="UniProtKB-EC"/>
</dbReference>
<dbReference type="EC" id="1.1.99.2" evidence="7"/>
<keyword evidence="8" id="KW-1185">Reference proteome</keyword>
<keyword evidence="3" id="KW-0274">FAD</keyword>
<dbReference type="SUPFAM" id="SSF51905">
    <property type="entry name" value="FAD/NAD(P)-binding domain"/>
    <property type="match status" value="1"/>
</dbReference>
<dbReference type="Gene3D" id="3.30.9.10">
    <property type="entry name" value="D-Amino Acid Oxidase, subunit A, domain 2"/>
    <property type="match status" value="1"/>
</dbReference>
<comment type="cofactor">
    <cofactor evidence="1">
        <name>FAD</name>
        <dbReference type="ChEBI" id="CHEBI:57692"/>
    </cofactor>
</comment>
<name>A0ABM9D6V5_9BACT</name>
<proteinExistence type="inferred from homology"/>
<evidence type="ECO:0000259" key="6">
    <source>
        <dbReference type="Pfam" id="PF01266"/>
    </source>
</evidence>
<keyword evidence="4 7" id="KW-0560">Oxidoreductase</keyword>
<evidence type="ECO:0000313" key="8">
    <source>
        <dbReference type="Proteomes" id="UP001295463"/>
    </source>
</evidence>
<dbReference type="Proteomes" id="UP001295463">
    <property type="component" value="Chromosome"/>
</dbReference>
<feature type="domain" description="FAD dependent oxidoreductase" evidence="6">
    <location>
        <begin position="8"/>
        <end position="282"/>
    </location>
</feature>
<dbReference type="RefSeq" id="WP_305731800.1">
    <property type="nucleotide sequence ID" value="NZ_OW150024.1"/>
</dbReference>
<accession>A0ABM9D6V5</accession>
<reference evidence="7 8" key="1">
    <citation type="submission" date="2022-03" db="EMBL/GenBank/DDBJ databases">
        <authorList>
            <person name="Koch H."/>
        </authorList>
    </citation>
    <scope>NUCLEOTIDE SEQUENCE [LARGE SCALE GENOMIC DNA]</scope>
    <source>
        <strain evidence="7 8">G1</strain>
    </source>
</reference>
<dbReference type="EMBL" id="OW150024">
    <property type="protein sequence ID" value="CAH2030933.1"/>
    <property type="molecule type" value="Genomic_DNA"/>
</dbReference>
<dbReference type="InterPro" id="IPR006076">
    <property type="entry name" value="FAD-dep_OxRdtase"/>
</dbReference>
<dbReference type="PANTHER" id="PTHR43104">
    <property type="entry name" value="L-2-HYDROXYGLUTARATE DEHYDROGENASE, MITOCHONDRIAL"/>
    <property type="match status" value="1"/>
</dbReference>
<evidence type="ECO:0000256" key="2">
    <source>
        <dbReference type="ARBA" id="ARBA00022630"/>
    </source>
</evidence>
<protein>
    <submittedName>
        <fullName evidence="7">2-hydroxyglutarate dehydrogenase</fullName>
        <ecNumber evidence="7">1.1.99.2</ecNumber>
    </submittedName>
</protein>
<gene>
    <name evidence="7" type="ORF">GEAMG1_1119</name>
</gene>
<evidence type="ECO:0000256" key="4">
    <source>
        <dbReference type="ARBA" id="ARBA00023002"/>
    </source>
</evidence>
<evidence type="ECO:0000256" key="1">
    <source>
        <dbReference type="ARBA" id="ARBA00001974"/>
    </source>
</evidence>
<sequence length="406" mass="45010">MTPTLRADYLIIGAGIIGLALARELKSRFPAADILIIEKEPDVAFHGSGRNSGVLHAGFYYTADSLKARFTRDGNRLVKEYVKARGLAINECHKVVVASDEHEIEGIRELQRRGERNGVEVRIIDEQELAEIDPNARTTQIALYSPTTATVDPVQVCHALKEDLEAAGVRFLFNQGYLRRQGDRAVVTSGGRVIEAGMTINAAGLYADRIAREYGFSQQYTIIPFKGIYLKYTGQDKPVRTNIYPVPNLQNPFLGVHYTVTVDGTVKIGPTAIPAFWRQNYTGLEHFSLGELLEIIGWESRLFLADSFGFRSLALGELKKYDRSYFTGLATKMVKEIDPAGFNQWSRPGIRAQLLNTETKELVMDFTVEGDGSSIHILNAVSPAFTCSFPFAAWVVEHHLAPSAAP</sequence>
<organism evidence="7 8">
    <name type="scientific">Trichlorobacter ammonificans</name>
    <dbReference type="NCBI Taxonomy" id="2916410"/>
    <lineage>
        <taxon>Bacteria</taxon>
        <taxon>Pseudomonadati</taxon>
        <taxon>Thermodesulfobacteriota</taxon>
        <taxon>Desulfuromonadia</taxon>
        <taxon>Geobacterales</taxon>
        <taxon>Geobacteraceae</taxon>
        <taxon>Trichlorobacter</taxon>
    </lineage>
</organism>
<dbReference type="Pfam" id="PF01266">
    <property type="entry name" value="DAO"/>
    <property type="match status" value="1"/>
</dbReference>
<dbReference type="PANTHER" id="PTHR43104:SF2">
    <property type="entry name" value="L-2-HYDROXYGLUTARATE DEHYDROGENASE, MITOCHONDRIAL"/>
    <property type="match status" value="1"/>
</dbReference>